<evidence type="ECO:0000259" key="4">
    <source>
        <dbReference type="PROSITE" id="PS50956"/>
    </source>
</evidence>
<dbReference type="PANTHER" id="PTHR30154">
    <property type="entry name" value="LEUCINE-RESPONSIVE REGULATORY PROTEIN"/>
    <property type="match status" value="1"/>
</dbReference>
<dbReference type="InterPro" id="IPR019888">
    <property type="entry name" value="Tscrpt_reg_AsnC-like"/>
</dbReference>
<reference evidence="5 7" key="1">
    <citation type="submission" date="2015-11" db="EMBL/GenBank/DDBJ databases">
        <title>Genomic analysis of 38 Legionella species identifies large and diverse effector repertoires.</title>
        <authorList>
            <person name="Burstein D."/>
            <person name="Amaro F."/>
            <person name="Zusman T."/>
            <person name="Lifshitz Z."/>
            <person name="Cohen O."/>
            <person name="Gilbert J.A."/>
            <person name="Pupko T."/>
            <person name="Shuman H.A."/>
            <person name="Segal G."/>
        </authorList>
    </citation>
    <scope>NUCLEOTIDE SEQUENCE [LARGE SCALE GENOMIC DNA]</scope>
    <source>
        <strain evidence="5 7">ATCC 43877</strain>
    </source>
</reference>
<dbReference type="GO" id="GO:0043200">
    <property type="term" value="P:response to amino acid"/>
    <property type="evidence" value="ECO:0007669"/>
    <property type="project" value="TreeGrafter"/>
</dbReference>
<evidence type="ECO:0000256" key="3">
    <source>
        <dbReference type="ARBA" id="ARBA00023163"/>
    </source>
</evidence>
<dbReference type="PROSITE" id="PS50956">
    <property type="entry name" value="HTH_ASNC_2"/>
    <property type="match status" value="1"/>
</dbReference>
<evidence type="ECO:0000313" key="5">
    <source>
        <dbReference type="EMBL" id="KTD37409.1"/>
    </source>
</evidence>
<dbReference type="InterPro" id="IPR036388">
    <property type="entry name" value="WH-like_DNA-bd_sf"/>
</dbReference>
<accession>A0A378JWT0</accession>
<evidence type="ECO:0000256" key="1">
    <source>
        <dbReference type="ARBA" id="ARBA00023015"/>
    </source>
</evidence>
<dbReference type="SUPFAM" id="SSF46785">
    <property type="entry name" value="Winged helix' DNA-binding domain"/>
    <property type="match status" value="1"/>
</dbReference>
<dbReference type="GO" id="GO:0043565">
    <property type="term" value="F:sequence-specific DNA binding"/>
    <property type="evidence" value="ECO:0007669"/>
    <property type="project" value="InterPro"/>
</dbReference>
<dbReference type="InterPro" id="IPR036390">
    <property type="entry name" value="WH_DNA-bd_sf"/>
</dbReference>
<keyword evidence="1" id="KW-0805">Transcription regulation</keyword>
<dbReference type="CDD" id="cd00090">
    <property type="entry name" value="HTH_ARSR"/>
    <property type="match status" value="1"/>
</dbReference>
<sequence length="159" mass="17656">MDRTDKKILELLQTDSQISNQELADLVALSPSSCLRRVKLLEAQGYIKKQVALLEPEHLGLHLTVIVLVGLNSHKPAIMNAFEETVRFLPEVVQCYLITGQSADYLLKIIVPDLQAYQAFLLGKLSAINGVETVHSSFILRTINDTTALPLDYLDKGIV</sequence>
<protein>
    <submittedName>
        <fullName evidence="6">AsnC family transcriptional regulator</fullName>
    </submittedName>
</protein>
<dbReference type="SUPFAM" id="SSF54909">
    <property type="entry name" value="Dimeric alpha+beta barrel"/>
    <property type="match status" value="1"/>
</dbReference>
<dbReference type="InterPro" id="IPR000485">
    <property type="entry name" value="AsnC-type_HTH_dom"/>
</dbReference>
<keyword evidence="3" id="KW-0804">Transcription</keyword>
<dbReference type="Pfam" id="PF13412">
    <property type="entry name" value="HTH_24"/>
    <property type="match status" value="1"/>
</dbReference>
<evidence type="ECO:0000313" key="6">
    <source>
        <dbReference type="EMBL" id="STX63113.1"/>
    </source>
</evidence>
<dbReference type="InterPro" id="IPR011991">
    <property type="entry name" value="ArsR-like_HTH"/>
</dbReference>
<dbReference type="Proteomes" id="UP000054985">
    <property type="component" value="Unassembled WGS sequence"/>
</dbReference>
<dbReference type="PROSITE" id="PS00519">
    <property type="entry name" value="HTH_ASNC_1"/>
    <property type="match status" value="1"/>
</dbReference>
<name>A0A378JWT0_9GAMM</name>
<dbReference type="PRINTS" id="PR00033">
    <property type="entry name" value="HTHASNC"/>
</dbReference>
<evidence type="ECO:0000313" key="8">
    <source>
        <dbReference type="Proteomes" id="UP000254040"/>
    </source>
</evidence>
<dbReference type="STRING" id="39962.Lmor_0601"/>
<dbReference type="Pfam" id="PF01037">
    <property type="entry name" value="AsnC_trans_reg"/>
    <property type="match status" value="1"/>
</dbReference>
<dbReference type="AlphaFoldDB" id="A0A378JWT0"/>
<dbReference type="EMBL" id="UGOG01000001">
    <property type="protein sequence ID" value="STX63113.1"/>
    <property type="molecule type" value="Genomic_DNA"/>
</dbReference>
<proteinExistence type="predicted"/>
<feature type="domain" description="HTH asnC-type" evidence="4">
    <location>
        <begin position="1"/>
        <end position="62"/>
    </location>
</feature>
<keyword evidence="7" id="KW-1185">Reference proteome</keyword>
<evidence type="ECO:0000256" key="2">
    <source>
        <dbReference type="ARBA" id="ARBA00023125"/>
    </source>
</evidence>
<dbReference type="PANTHER" id="PTHR30154:SF34">
    <property type="entry name" value="TRANSCRIPTIONAL REGULATOR AZLB"/>
    <property type="match status" value="1"/>
</dbReference>
<evidence type="ECO:0000313" key="7">
    <source>
        <dbReference type="Proteomes" id="UP000054985"/>
    </source>
</evidence>
<dbReference type="GO" id="GO:0006355">
    <property type="term" value="P:regulation of DNA-templated transcription"/>
    <property type="evidence" value="ECO:0007669"/>
    <property type="project" value="UniProtKB-ARBA"/>
</dbReference>
<dbReference type="Gene3D" id="3.30.70.920">
    <property type="match status" value="1"/>
</dbReference>
<dbReference type="Gene3D" id="1.10.10.10">
    <property type="entry name" value="Winged helix-like DNA-binding domain superfamily/Winged helix DNA-binding domain"/>
    <property type="match status" value="1"/>
</dbReference>
<dbReference type="GO" id="GO:0005829">
    <property type="term" value="C:cytosol"/>
    <property type="evidence" value="ECO:0007669"/>
    <property type="project" value="TreeGrafter"/>
</dbReference>
<dbReference type="InterPro" id="IPR019885">
    <property type="entry name" value="Tscrpt_reg_HTH_AsnC-type_CS"/>
</dbReference>
<dbReference type="Proteomes" id="UP000254040">
    <property type="component" value="Unassembled WGS sequence"/>
</dbReference>
<dbReference type="InterPro" id="IPR011008">
    <property type="entry name" value="Dimeric_a/b-barrel"/>
</dbReference>
<keyword evidence="2" id="KW-0238">DNA-binding</keyword>
<gene>
    <name evidence="6" type="primary">lrp</name>
    <name evidence="5" type="ORF">Lmor_0601</name>
    <name evidence="6" type="ORF">NCTC12239_02055</name>
</gene>
<dbReference type="EMBL" id="LNYN01000013">
    <property type="protein sequence ID" value="KTD37409.1"/>
    <property type="molecule type" value="Genomic_DNA"/>
</dbReference>
<organism evidence="6 8">
    <name type="scientific">Legionella moravica</name>
    <dbReference type="NCBI Taxonomy" id="39962"/>
    <lineage>
        <taxon>Bacteria</taxon>
        <taxon>Pseudomonadati</taxon>
        <taxon>Pseudomonadota</taxon>
        <taxon>Gammaproteobacteria</taxon>
        <taxon>Legionellales</taxon>
        <taxon>Legionellaceae</taxon>
        <taxon>Legionella</taxon>
    </lineage>
</organism>
<dbReference type="SMART" id="SM00344">
    <property type="entry name" value="HTH_ASNC"/>
    <property type="match status" value="1"/>
</dbReference>
<reference evidence="6 8" key="2">
    <citation type="submission" date="2018-06" db="EMBL/GenBank/DDBJ databases">
        <authorList>
            <consortium name="Pathogen Informatics"/>
            <person name="Doyle S."/>
        </authorList>
    </citation>
    <scope>NUCLEOTIDE SEQUENCE [LARGE SCALE GENOMIC DNA]</scope>
    <source>
        <strain evidence="6 8">NCTC12239</strain>
    </source>
</reference>
<dbReference type="InterPro" id="IPR019887">
    <property type="entry name" value="Tscrpt_reg_AsnC/Lrp_C"/>
</dbReference>